<evidence type="ECO:0000313" key="3">
    <source>
        <dbReference type="Proteomes" id="UP000480854"/>
    </source>
</evidence>
<proteinExistence type="predicted"/>
<dbReference type="RefSeq" id="WP_149470712.1">
    <property type="nucleotide sequence ID" value="NZ_QOKW01000018.1"/>
</dbReference>
<feature type="domain" description="Gfo/Idh/MocA-like oxidoreductase N-terminal" evidence="1">
    <location>
        <begin position="3"/>
        <end position="119"/>
    </location>
</feature>
<dbReference type="SUPFAM" id="SSF51735">
    <property type="entry name" value="NAD(P)-binding Rossmann-fold domains"/>
    <property type="match status" value="1"/>
</dbReference>
<dbReference type="EMBL" id="QOKW01000018">
    <property type="protein sequence ID" value="KAA0678247.1"/>
    <property type="molecule type" value="Genomic_DNA"/>
</dbReference>
<organism evidence="2 3">
    <name type="scientific">Roseomonas genomospecies 6</name>
    <dbReference type="NCBI Taxonomy" id="214106"/>
    <lineage>
        <taxon>Bacteria</taxon>
        <taxon>Pseudomonadati</taxon>
        <taxon>Pseudomonadota</taxon>
        <taxon>Alphaproteobacteria</taxon>
        <taxon>Acetobacterales</taxon>
        <taxon>Roseomonadaceae</taxon>
        <taxon>Roseomonas</taxon>
    </lineage>
</organism>
<dbReference type="GO" id="GO:0000166">
    <property type="term" value="F:nucleotide binding"/>
    <property type="evidence" value="ECO:0007669"/>
    <property type="project" value="InterPro"/>
</dbReference>
<comment type="caution">
    <text evidence="2">The sequence shown here is derived from an EMBL/GenBank/DDBJ whole genome shotgun (WGS) entry which is preliminary data.</text>
</comment>
<dbReference type="Proteomes" id="UP000480854">
    <property type="component" value="Unassembled WGS sequence"/>
</dbReference>
<dbReference type="Gene3D" id="3.40.50.720">
    <property type="entry name" value="NAD(P)-binding Rossmann-like Domain"/>
    <property type="match status" value="1"/>
</dbReference>
<evidence type="ECO:0000259" key="1">
    <source>
        <dbReference type="Pfam" id="PF01408"/>
    </source>
</evidence>
<gene>
    <name evidence="2" type="ORF">DS843_20555</name>
</gene>
<dbReference type="Pfam" id="PF01408">
    <property type="entry name" value="GFO_IDH_MocA"/>
    <property type="match status" value="1"/>
</dbReference>
<protein>
    <recommendedName>
        <fullName evidence="1">Gfo/Idh/MocA-like oxidoreductase N-terminal domain-containing protein</fullName>
    </recommendedName>
</protein>
<dbReference type="InterPro" id="IPR000683">
    <property type="entry name" value="Gfo/Idh/MocA-like_OxRdtase_N"/>
</dbReference>
<dbReference type="InterPro" id="IPR036291">
    <property type="entry name" value="NAD(P)-bd_dom_sf"/>
</dbReference>
<evidence type="ECO:0000313" key="2">
    <source>
        <dbReference type="EMBL" id="KAA0678247.1"/>
    </source>
</evidence>
<dbReference type="AlphaFoldDB" id="A0A9W7NGA6"/>
<accession>A0A9W7NGA6</accession>
<name>A0A9W7NGA6_9PROT</name>
<keyword evidence="3" id="KW-1185">Reference proteome</keyword>
<dbReference type="Gene3D" id="3.30.360.10">
    <property type="entry name" value="Dihydrodipicolinate Reductase, domain 2"/>
    <property type="match status" value="1"/>
</dbReference>
<sequence length="309" mass="34409">MRRVGIFGAGFGLYGYLPAMIRAGADRIVMPSRYRETFARRSELQPFASCIDWAESDDAVLHGADAVVIARVPVQQPRIVERAFAAHGVRRFILEKPLAPSPAAALALQETLRASGSRWRIAYVFRFTRWGKSLRTLCHATEAGEKAERVRLQWTFHAHHFRHNLDNWKRHHEEGGGVLRFYGIHVIALLAELGYDDVLRSHMTGSPGQPERWSAAFSGPGMPLFELEVDTRAESTCFEVMADGGGRSHVIAHLPDPFAEVAGEGDLDPRITPLAELCRSLWDEQAAPVAWYGAALDLWSRTEAATLAE</sequence>
<dbReference type="OrthoDB" id="9815825at2"/>
<reference evidence="2 3" key="1">
    <citation type="submission" date="2018-07" db="EMBL/GenBank/DDBJ databases">
        <title>Genome sequence of Azospirillum sp. ATCC 49961.</title>
        <authorList>
            <person name="Sant'Anna F.H."/>
            <person name="Baldani J.I."/>
            <person name="Zilli J.E."/>
            <person name="Reis V.M."/>
            <person name="Hartmann A."/>
            <person name="Cruz L."/>
            <person name="de Souza E.M."/>
            <person name="de Oliveira Pedrosa F."/>
            <person name="Passaglia L.M.P."/>
        </authorList>
    </citation>
    <scope>NUCLEOTIDE SEQUENCE [LARGE SCALE GENOMIC DNA]</scope>
    <source>
        <strain evidence="2 3">ATCC 49961</strain>
    </source>
</reference>